<keyword evidence="4" id="KW-0788">Thiol protease</keyword>
<dbReference type="GO" id="GO:0008233">
    <property type="term" value="F:peptidase activity"/>
    <property type="evidence" value="ECO:0007669"/>
    <property type="project" value="UniProtKB-KW"/>
</dbReference>
<dbReference type="InterPro" id="IPR007422">
    <property type="entry name" value="Peptidase_Prp"/>
</dbReference>
<evidence type="ECO:0000313" key="7">
    <source>
        <dbReference type="EMBL" id="MBC8599728.1"/>
    </source>
</evidence>
<sequence>MIQVIILRDKDRKEKGIEISGHAGYAEYGQDIICSAVSVLALNMANSVEQFTDDHFEGSVSEDGGQFSFLFPDSMSPESQLLMKSLILGLTNIRDEYGAEYINFRFREV</sequence>
<comment type="caution">
    <text evidence="7">The sequence shown here is derived from an EMBL/GenBank/DDBJ whole genome shotgun (WGS) entry which is preliminary data.</text>
</comment>
<dbReference type="EMBL" id="JACRTJ010000024">
    <property type="protein sequence ID" value="MBC8599728.1"/>
    <property type="molecule type" value="Genomic_DNA"/>
</dbReference>
<evidence type="ECO:0000256" key="1">
    <source>
        <dbReference type="ARBA" id="ARBA00022517"/>
    </source>
</evidence>
<evidence type="ECO:0000256" key="5">
    <source>
        <dbReference type="ARBA" id="ARBA00044503"/>
    </source>
</evidence>
<dbReference type="PANTHER" id="PTHR39178:SF1">
    <property type="entry name" value="RIBOSOMAL-PROCESSING CYSTEINE PROTEASE PRP"/>
    <property type="match status" value="1"/>
</dbReference>
<proteinExistence type="inferred from homology"/>
<comment type="similarity">
    <text evidence="5">Belongs to the Prp family.</text>
</comment>
<dbReference type="CDD" id="cd16332">
    <property type="entry name" value="Prp-like"/>
    <property type="match status" value="1"/>
</dbReference>
<evidence type="ECO:0000256" key="3">
    <source>
        <dbReference type="ARBA" id="ARBA00022801"/>
    </source>
</evidence>
<name>A0ABR7NUR6_9FIRM</name>
<evidence type="ECO:0000256" key="2">
    <source>
        <dbReference type="ARBA" id="ARBA00022670"/>
    </source>
</evidence>
<keyword evidence="3" id="KW-0378">Hydrolase</keyword>
<evidence type="ECO:0000256" key="6">
    <source>
        <dbReference type="ARBA" id="ARBA00044538"/>
    </source>
</evidence>
<dbReference type="RefSeq" id="WP_022272933.1">
    <property type="nucleotide sequence ID" value="NZ_JACRTJ010000024.1"/>
</dbReference>
<evidence type="ECO:0000313" key="8">
    <source>
        <dbReference type="Proteomes" id="UP000647491"/>
    </source>
</evidence>
<organism evidence="7 8">
    <name type="scientific">Enterocloster hominis</name>
    <name type="common">ex Liu et al. 2021</name>
    <dbReference type="NCBI Taxonomy" id="2763663"/>
    <lineage>
        <taxon>Bacteria</taxon>
        <taxon>Bacillati</taxon>
        <taxon>Bacillota</taxon>
        <taxon>Clostridia</taxon>
        <taxon>Lachnospirales</taxon>
        <taxon>Lachnospiraceae</taxon>
        <taxon>Enterocloster</taxon>
    </lineage>
</organism>
<keyword evidence="8" id="KW-1185">Reference proteome</keyword>
<keyword evidence="2 7" id="KW-0645">Protease</keyword>
<dbReference type="Proteomes" id="UP000647491">
    <property type="component" value="Unassembled WGS sequence"/>
</dbReference>
<dbReference type="PANTHER" id="PTHR39178">
    <property type="entry name" value="HYPOTHETICAL RIBOSOME-ASSOCIATED PROTEIN"/>
    <property type="match status" value="1"/>
</dbReference>
<accession>A0ABR7NUR6</accession>
<reference evidence="7 8" key="1">
    <citation type="submission" date="2020-08" db="EMBL/GenBank/DDBJ databases">
        <title>Genome public.</title>
        <authorList>
            <person name="Liu C."/>
            <person name="Sun Q."/>
        </authorList>
    </citation>
    <scope>NUCLEOTIDE SEQUENCE [LARGE SCALE GENOMIC DNA]</scope>
    <source>
        <strain evidence="7 8">BX10</strain>
    </source>
</reference>
<gene>
    <name evidence="7" type="ORF">H8708_10905</name>
</gene>
<dbReference type="InterPro" id="IPR036764">
    <property type="entry name" value="Peptidase_Prp_sf"/>
</dbReference>
<dbReference type="Gene3D" id="3.30.70.1490">
    <property type="entry name" value="Cysteine protease Prp"/>
    <property type="match status" value="1"/>
</dbReference>
<dbReference type="GO" id="GO:0006508">
    <property type="term" value="P:proteolysis"/>
    <property type="evidence" value="ECO:0007669"/>
    <property type="project" value="UniProtKB-KW"/>
</dbReference>
<protein>
    <recommendedName>
        <fullName evidence="6">Ribosomal processing cysteine protease Prp</fullName>
    </recommendedName>
</protein>
<keyword evidence="1" id="KW-0690">Ribosome biogenesis</keyword>
<dbReference type="SUPFAM" id="SSF118010">
    <property type="entry name" value="TM1457-like"/>
    <property type="match status" value="1"/>
</dbReference>
<dbReference type="Pfam" id="PF04327">
    <property type="entry name" value="Peptidase_Prp"/>
    <property type="match status" value="1"/>
</dbReference>
<evidence type="ECO:0000256" key="4">
    <source>
        <dbReference type="ARBA" id="ARBA00022807"/>
    </source>
</evidence>